<sequence length="101" mass="11319">MNSKEYLVTLNVPLSLEEAVVDSLLMLESEHGFSSFPVNSHDHKNEGLSLAEQVTGRQKKVRFQMYVPEDGLAQLLDQLRAEFSGSGIKYWVLPVIENGVI</sequence>
<gene>
    <name evidence="1" type="ORF">B0F87_101595</name>
</gene>
<organism evidence="1 2">
    <name type="scientific">Methylobacter tundripaludum</name>
    <dbReference type="NCBI Taxonomy" id="173365"/>
    <lineage>
        <taxon>Bacteria</taxon>
        <taxon>Pseudomonadati</taxon>
        <taxon>Pseudomonadota</taxon>
        <taxon>Gammaproteobacteria</taxon>
        <taxon>Methylococcales</taxon>
        <taxon>Methylococcaceae</taxon>
        <taxon>Methylobacter</taxon>
    </lineage>
</organism>
<proteinExistence type="predicted"/>
<accession>A0A2S6HLI8</accession>
<dbReference type="InterPro" id="IPR021634">
    <property type="entry name" value="DUF3240"/>
</dbReference>
<comment type="caution">
    <text evidence="1">The sequence shown here is derived from an EMBL/GenBank/DDBJ whole genome shotgun (WGS) entry which is preliminary data.</text>
</comment>
<dbReference type="EMBL" id="PTIZ01000001">
    <property type="protein sequence ID" value="PPK78213.1"/>
    <property type="molecule type" value="Genomic_DNA"/>
</dbReference>
<dbReference type="AlphaFoldDB" id="A0A2S6HLI8"/>
<dbReference type="Pfam" id="PF11582">
    <property type="entry name" value="DUF3240"/>
    <property type="match status" value="1"/>
</dbReference>
<dbReference type="Gene3D" id="3.30.70.120">
    <property type="match status" value="1"/>
</dbReference>
<dbReference type="RefSeq" id="WP_104427559.1">
    <property type="nucleotide sequence ID" value="NZ_PTIZ01000001.1"/>
</dbReference>
<dbReference type="InterPro" id="IPR015867">
    <property type="entry name" value="N-reg_PII/ATP_PRibTrfase_C"/>
</dbReference>
<evidence type="ECO:0000313" key="2">
    <source>
        <dbReference type="Proteomes" id="UP000240010"/>
    </source>
</evidence>
<dbReference type="Proteomes" id="UP000240010">
    <property type="component" value="Unassembled WGS sequence"/>
</dbReference>
<protein>
    <submittedName>
        <fullName evidence="1">Uncharacterized protein DUF3240</fullName>
    </submittedName>
</protein>
<name>A0A2S6HLI8_9GAMM</name>
<reference evidence="1 2" key="1">
    <citation type="submission" date="2018-02" db="EMBL/GenBank/DDBJ databases">
        <title>Subsurface microbial communities from deep shales in Ohio and West Virginia, USA.</title>
        <authorList>
            <person name="Wrighton K."/>
        </authorList>
    </citation>
    <scope>NUCLEOTIDE SEQUENCE [LARGE SCALE GENOMIC DNA]</scope>
    <source>
        <strain evidence="1 2">OWC-DMM</strain>
    </source>
</reference>
<evidence type="ECO:0000313" key="1">
    <source>
        <dbReference type="EMBL" id="PPK78213.1"/>
    </source>
</evidence>